<proteinExistence type="inferred from homology"/>
<accession>A0A9D2T392</accession>
<dbReference type="SUPFAM" id="SSF58014">
    <property type="entry name" value="Coiled-coil domain of nucleotide exchange factor GrpE"/>
    <property type="match status" value="1"/>
</dbReference>
<dbReference type="GO" id="GO:0000774">
    <property type="term" value="F:adenyl-nucleotide exchange factor activity"/>
    <property type="evidence" value="ECO:0007669"/>
    <property type="project" value="InterPro"/>
</dbReference>
<sequence>MSEETKKAPEAEAGTPEPDKVQDGSAETAAEQPASPGAGSGEAAAAPEAEAAKDEPKKKDGWFNKKNREAEALKAKLDAAEKNAAQLKDQLLRVAAEYDNYRKRTSREADQKFNDGVSYAVGQIIPILDTLEMAANAPCADENYKKGVTMTLEKAGKAFQTLRVEEMEVLGKPFDPNLMNAVQQVPAQEGQESGTVVTVYQKGYKLGDKIVRHATVVVAE</sequence>
<dbReference type="AlphaFoldDB" id="A0A9D2T392"/>
<comment type="caution">
    <text evidence="7">The sequence shown here is derived from an EMBL/GenBank/DDBJ whole genome shotgun (WGS) entry which is preliminary data.</text>
</comment>
<feature type="compositionally biased region" description="Basic and acidic residues" evidence="6">
    <location>
        <begin position="50"/>
        <end position="66"/>
    </location>
</feature>
<comment type="similarity">
    <text evidence="1 3 5">Belongs to the GrpE family.</text>
</comment>
<dbReference type="PRINTS" id="PR00773">
    <property type="entry name" value="GRPEPROTEIN"/>
</dbReference>
<dbReference type="PANTHER" id="PTHR21237">
    <property type="entry name" value="GRPE PROTEIN"/>
    <property type="match status" value="1"/>
</dbReference>
<evidence type="ECO:0000256" key="5">
    <source>
        <dbReference type="RuleBase" id="RU004478"/>
    </source>
</evidence>
<comment type="subunit">
    <text evidence="3">Homodimer.</text>
</comment>
<dbReference type="EMBL" id="DWWN01000013">
    <property type="protein sequence ID" value="HJC44862.1"/>
    <property type="molecule type" value="Genomic_DNA"/>
</dbReference>
<dbReference type="Proteomes" id="UP000823906">
    <property type="component" value="Unassembled WGS sequence"/>
</dbReference>
<organism evidence="7 8">
    <name type="scientific">Candidatus Faecalibacterium faecigallinarum</name>
    <dbReference type="NCBI Taxonomy" id="2838577"/>
    <lineage>
        <taxon>Bacteria</taxon>
        <taxon>Bacillati</taxon>
        <taxon>Bacillota</taxon>
        <taxon>Clostridia</taxon>
        <taxon>Eubacteriales</taxon>
        <taxon>Oscillospiraceae</taxon>
        <taxon>Faecalibacterium</taxon>
    </lineage>
</organism>
<dbReference type="GO" id="GO:0051087">
    <property type="term" value="F:protein-folding chaperone binding"/>
    <property type="evidence" value="ECO:0007669"/>
    <property type="project" value="InterPro"/>
</dbReference>
<reference evidence="7" key="2">
    <citation type="submission" date="2021-04" db="EMBL/GenBank/DDBJ databases">
        <authorList>
            <person name="Gilroy R."/>
        </authorList>
    </citation>
    <scope>NUCLEOTIDE SEQUENCE</scope>
    <source>
        <strain evidence="7">ChiSjej5B23-2810</strain>
    </source>
</reference>
<dbReference type="Gene3D" id="3.90.20.20">
    <property type="match status" value="1"/>
</dbReference>
<dbReference type="PROSITE" id="PS01071">
    <property type="entry name" value="GRPE"/>
    <property type="match status" value="1"/>
</dbReference>
<dbReference type="Gene3D" id="2.30.22.10">
    <property type="entry name" value="Head domain of nucleotide exchange factor GrpE"/>
    <property type="match status" value="1"/>
</dbReference>
<dbReference type="InterPro" id="IPR013805">
    <property type="entry name" value="GrpE_CC"/>
</dbReference>
<dbReference type="GO" id="GO:0006457">
    <property type="term" value="P:protein folding"/>
    <property type="evidence" value="ECO:0007669"/>
    <property type="project" value="InterPro"/>
</dbReference>
<evidence type="ECO:0000313" key="7">
    <source>
        <dbReference type="EMBL" id="HJC44862.1"/>
    </source>
</evidence>
<keyword evidence="2 3" id="KW-0143">Chaperone</keyword>
<comment type="function">
    <text evidence="3 4">Participates actively in the response to hyperosmotic and heat shock by preventing the aggregation of stress-denatured proteins, in association with DnaK and GrpE. It is the nucleotide exchange factor for DnaK and may function as a thermosensor. Unfolded proteins bind initially to DnaJ; upon interaction with the DnaJ-bound protein, DnaK hydrolyzes its bound ATP, resulting in the formation of a stable complex. GrpE releases ADP from DnaK; ATP binding to DnaK triggers the release of the substrate protein, thus completing the reaction cycle. Several rounds of ATP-dependent interactions between DnaJ, DnaK and GrpE are required for fully efficient folding.</text>
</comment>
<dbReference type="Pfam" id="PF01025">
    <property type="entry name" value="GrpE"/>
    <property type="match status" value="1"/>
</dbReference>
<dbReference type="GO" id="GO:0005737">
    <property type="term" value="C:cytoplasm"/>
    <property type="evidence" value="ECO:0007669"/>
    <property type="project" value="UniProtKB-SubCell"/>
</dbReference>
<evidence type="ECO:0000313" key="8">
    <source>
        <dbReference type="Proteomes" id="UP000823906"/>
    </source>
</evidence>
<name>A0A9D2T392_9FIRM</name>
<comment type="subcellular location">
    <subcellularLocation>
        <location evidence="3">Cytoplasm</location>
    </subcellularLocation>
</comment>
<keyword evidence="3" id="KW-0963">Cytoplasm</keyword>
<dbReference type="HAMAP" id="MF_01151">
    <property type="entry name" value="GrpE"/>
    <property type="match status" value="1"/>
</dbReference>
<feature type="compositionally biased region" description="Low complexity" evidence="6">
    <location>
        <begin position="33"/>
        <end position="49"/>
    </location>
</feature>
<dbReference type="CDD" id="cd00446">
    <property type="entry name" value="GrpE"/>
    <property type="match status" value="1"/>
</dbReference>
<dbReference type="GO" id="GO:0042803">
    <property type="term" value="F:protein homodimerization activity"/>
    <property type="evidence" value="ECO:0007669"/>
    <property type="project" value="InterPro"/>
</dbReference>
<dbReference type="InterPro" id="IPR000740">
    <property type="entry name" value="GrpE"/>
</dbReference>
<feature type="compositionally biased region" description="Basic and acidic residues" evidence="6">
    <location>
        <begin position="1"/>
        <end position="10"/>
    </location>
</feature>
<evidence type="ECO:0000256" key="3">
    <source>
        <dbReference type="HAMAP-Rule" id="MF_01151"/>
    </source>
</evidence>
<dbReference type="PANTHER" id="PTHR21237:SF23">
    <property type="entry name" value="GRPE PROTEIN HOMOLOG, MITOCHONDRIAL"/>
    <property type="match status" value="1"/>
</dbReference>
<feature type="region of interest" description="Disordered" evidence="6">
    <location>
        <begin position="1"/>
        <end position="66"/>
    </location>
</feature>
<evidence type="ECO:0000256" key="6">
    <source>
        <dbReference type="SAM" id="MobiDB-lite"/>
    </source>
</evidence>
<protein>
    <recommendedName>
        <fullName evidence="3 4">Protein GrpE</fullName>
    </recommendedName>
    <alternativeName>
        <fullName evidence="3">HSP-70 cofactor</fullName>
    </alternativeName>
</protein>
<keyword evidence="3 4" id="KW-0346">Stress response</keyword>
<evidence type="ECO:0000256" key="1">
    <source>
        <dbReference type="ARBA" id="ARBA00009054"/>
    </source>
</evidence>
<dbReference type="InterPro" id="IPR009012">
    <property type="entry name" value="GrpE_head"/>
</dbReference>
<evidence type="ECO:0000256" key="4">
    <source>
        <dbReference type="RuleBase" id="RU000639"/>
    </source>
</evidence>
<dbReference type="SUPFAM" id="SSF51064">
    <property type="entry name" value="Head domain of nucleotide exchange factor GrpE"/>
    <property type="match status" value="1"/>
</dbReference>
<reference evidence="7" key="1">
    <citation type="journal article" date="2021" name="PeerJ">
        <title>Extensive microbial diversity within the chicken gut microbiome revealed by metagenomics and culture.</title>
        <authorList>
            <person name="Gilroy R."/>
            <person name="Ravi A."/>
            <person name="Getino M."/>
            <person name="Pursley I."/>
            <person name="Horton D.L."/>
            <person name="Alikhan N.F."/>
            <person name="Baker D."/>
            <person name="Gharbi K."/>
            <person name="Hall N."/>
            <person name="Watson M."/>
            <person name="Adriaenssens E.M."/>
            <person name="Foster-Nyarko E."/>
            <person name="Jarju S."/>
            <person name="Secka A."/>
            <person name="Antonio M."/>
            <person name="Oren A."/>
            <person name="Chaudhuri R.R."/>
            <person name="La Ragione R."/>
            <person name="Hildebrand F."/>
            <person name="Pallen M.J."/>
        </authorList>
    </citation>
    <scope>NUCLEOTIDE SEQUENCE</scope>
    <source>
        <strain evidence="7">ChiSjej5B23-2810</strain>
    </source>
</reference>
<dbReference type="GO" id="GO:0051082">
    <property type="term" value="F:unfolded protein binding"/>
    <property type="evidence" value="ECO:0007669"/>
    <property type="project" value="TreeGrafter"/>
</dbReference>
<gene>
    <name evidence="3" type="primary">grpE</name>
    <name evidence="7" type="ORF">H9703_01780</name>
</gene>
<evidence type="ECO:0000256" key="2">
    <source>
        <dbReference type="ARBA" id="ARBA00023186"/>
    </source>
</evidence>